<evidence type="ECO:0000256" key="7">
    <source>
        <dbReference type="ARBA" id="ARBA00022679"/>
    </source>
</evidence>
<evidence type="ECO:0000256" key="5">
    <source>
        <dbReference type="ARBA" id="ARBA00022475"/>
    </source>
</evidence>
<dbReference type="InterPro" id="IPR005702">
    <property type="entry name" value="Wzc-like_C"/>
</dbReference>
<keyword evidence="16" id="KW-0175">Coiled coil</keyword>
<evidence type="ECO:0000256" key="1">
    <source>
        <dbReference type="ARBA" id="ARBA00004429"/>
    </source>
</evidence>
<evidence type="ECO:0000313" key="21">
    <source>
        <dbReference type="EMBL" id="TWT54146.1"/>
    </source>
</evidence>
<feature type="domain" description="Polysaccharide chain length determinant N-terminal" evidence="19">
    <location>
        <begin position="60"/>
        <end position="141"/>
    </location>
</feature>
<keyword evidence="13 18" id="KW-0472">Membrane</keyword>
<keyword evidence="12 18" id="KW-1133">Transmembrane helix</keyword>
<organism evidence="21 22">
    <name type="scientific">Rubripirellula amarantea</name>
    <dbReference type="NCBI Taxonomy" id="2527999"/>
    <lineage>
        <taxon>Bacteria</taxon>
        <taxon>Pseudomonadati</taxon>
        <taxon>Planctomycetota</taxon>
        <taxon>Planctomycetia</taxon>
        <taxon>Pirellulales</taxon>
        <taxon>Pirellulaceae</taxon>
        <taxon>Rubripirellula</taxon>
    </lineage>
</organism>
<dbReference type="CDD" id="cd05387">
    <property type="entry name" value="BY-kinase"/>
    <property type="match status" value="1"/>
</dbReference>
<sequence length="812" mass="89499">MNSSNGPSSKGMTSRLSKVEAAKAHYADESPATAPQSRRGASYYGYGYEQPKWGETINPLSIVRRRWKWIAGFACLGILATAIYLSQTPPTFRSQAKILVNPNRVEVGDSDTSNDVVDEDVLANHVELIRSRRTIESALNQAGLIAEPSIVAKAEPPEDTVTYVASNLRIDRGGLGAAKKARSLTVTFDHSDPVVAQQVLQAVIDQYLQTLSQKVDEILERSHRVVLDTQQQLAAKIGELEQRQKLARDQAPILFDGSNTTNVYEERYRSLQSELVSADLEVSKLRSRLEQVNSTIEQIAASDRKSDHIDKLALIDVESLQRMGVFTDMQRDAASSTEARAELPGEVERARIEISQVLELSSERQRLVSVFGSKHPKVADIEKQITLTKQFLFDQAKREEDSSQASSPTLDPEAMLKAYVGFLRNDLASHLERKTELQRLVELAEEQAREFVAFERSDRLLQNEIDRQRALFDGVMERVVNMNSAGDTASFTQEILEDPRVGELVWPKPLLCLALGLLGGVLVGSGVGVSREFMDQRFASVEQFETALGLQAFGVIDDLSGIELSTSPKATGNAKGSRETFRLTRTILAQSIQSRGIHSMGITSPTPGDGKSTMVSHLSTSFIRSGMRVLLIDADLRRPTIHKLFGLPNELGLSQFISGSATLDEVIQSTKSDDFKVITSGEISLDSPEWLQTAALEELLRQTEDFDLVLFDLPPVLAVSDAAVVLPRLDASLLVSRVATNKRHQVINAAKRIDAAGGQWIGALLNIVQAPKEFHEQGYGYQSDSYRSRIPVKSQPSKMAAIRSFAAEESVI</sequence>
<dbReference type="PANTHER" id="PTHR32309">
    <property type="entry name" value="TYROSINE-PROTEIN KINASE"/>
    <property type="match status" value="1"/>
</dbReference>
<proteinExistence type="inferred from homology"/>
<dbReference type="Proteomes" id="UP000316598">
    <property type="component" value="Unassembled WGS sequence"/>
</dbReference>
<dbReference type="GO" id="GO:0004715">
    <property type="term" value="F:non-membrane spanning protein tyrosine kinase activity"/>
    <property type="evidence" value="ECO:0007669"/>
    <property type="project" value="UniProtKB-EC"/>
</dbReference>
<dbReference type="InterPro" id="IPR027417">
    <property type="entry name" value="P-loop_NTPase"/>
</dbReference>
<feature type="region of interest" description="Disordered" evidence="17">
    <location>
        <begin position="1"/>
        <end position="40"/>
    </location>
</feature>
<evidence type="ECO:0000256" key="14">
    <source>
        <dbReference type="ARBA" id="ARBA00023137"/>
    </source>
</evidence>
<keyword evidence="9" id="KW-0547">Nucleotide-binding</keyword>
<evidence type="ECO:0000256" key="16">
    <source>
        <dbReference type="SAM" id="Coils"/>
    </source>
</evidence>
<dbReference type="SUPFAM" id="SSF52540">
    <property type="entry name" value="P-loop containing nucleoside triphosphate hydrolases"/>
    <property type="match status" value="1"/>
</dbReference>
<dbReference type="NCBIfam" id="TIGR01007">
    <property type="entry name" value="eps_fam"/>
    <property type="match status" value="1"/>
</dbReference>
<evidence type="ECO:0000256" key="8">
    <source>
        <dbReference type="ARBA" id="ARBA00022692"/>
    </source>
</evidence>
<gene>
    <name evidence="21" type="primary">ywqD_2</name>
    <name evidence="21" type="ORF">Pla22_17810</name>
</gene>
<evidence type="ECO:0000256" key="6">
    <source>
        <dbReference type="ARBA" id="ARBA00022519"/>
    </source>
</evidence>
<keyword evidence="7 21" id="KW-0808">Transferase</keyword>
<dbReference type="EC" id="2.7.10.2" evidence="4"/>
<evidence type="ECO:0000256" key="11">
    <source>
        <dbReference type="ARBA" id="ARBA00022840"/>
    </source>
</evidence>
<evidence type="ECO:0000256" key="17">
    <source>
        <dbReference type="SAM" id="MobiDB-lite"/>
    </source>
</evidence>
<keyword evidence="22" id="KW-1185">Reference proteome</keyword>
<reference evidence="21 22" key="1">
    <citation type="submission" date="2019-02" db="EMBL/GenBank/DDBJ databases">
        <title>Deep-cultivation of Planctomycetes and their phenomic and genomic characterization uncovers novel biology.</title>
        <authorList>
            <person name="Wiegand S."/>
            <person name="Jogler M."/>
            <person name="Boedeker C."/>
            <person name="Pinto D."/>
            <person name="Vollmers J."/>
            <person name="Rivas-Marin E."/>
            <person name="Kohn T."/>
            <person name="Peeters S.H."/>
            <person name="Heuer A."/>
            <person name="Rast P."/>
            <person name="Oberbeckmann S."/>
            <person name="Bunk B."/>
            <person name="Jeske O."/>
            <person name="Meyerdierks A."/>
            <person name="Storesund J.E."/>
            <person name="Kallscheuer N."/>
            <person name="Luecker S."/>
            <person name="Lage O.M."/>
            <person name="Pohl T."/>
            <person name="Merkel B.J."/>
            <person name="Hornburger P."/>
            <person name="Mueller R.-W."/>
            <person name="Bruemmer F."/>
            <person name="Labrenz M."/>
            <person name="Spormann A.M."/>
            <person name="Op Den Camp H."/>
            <person name="Overmann J."/>
            <person name="Amann R."/>
            <person name="Jetten M.S.M."/>
            <person name="Mascher T."/>
            <person name="Medema M.H."/>
            <person name="Devos D.P."/>
            <person name="Kaster A.-K."/>
            <person name="Ovreas L."/>
            <person name="Rohde M."/>
            <person name="Galperin M.Y."/>
            <person name="Jogler C."/>
        </authorList>
    </citation>
    <scope>NUCLEOTIDE SEQUENCE [LARGE SCALE GENOMIC DNA]</scope>
    <source>
        <strain evidence="21 22">Pla22</strain>
    </source>
</reference>
<keyword evidence="5" id="KW-1003">Cell membrane</keyword>
<dbReference type="OrthoDB" id="9794577at2"/>
<evidence type="ECO:0000256" key="3">
    <source>
        <dbReference type="ARBA" id="ARBA00008883"/>
    </source>
</evidence>
<evidence type="ECO:0000256" key="12">
    <source>
        <dbReference type="ARBA" id="ARBA00022989"/>
    </source>
</evidence>
<comment type="similarity">
    <text evidence="3">Belongs to the etk/wzc family.</text>
</comment>
<keyword evidence="8 18" id="KW-0812">Transmembrane</keyword>
<name>A0A5C5WTY6_9BACT</name>
<dbReference type="Pfam" id="PF02706">
    <property type="entry name" value="Wzz"/>
    <property type="match status" value="1"/>
</dbReference>
<comment type="similarity">
    <text evidence="2">Belongs to the CpsD/CapB family.</text>
</comment>
<dbReference type="Gene3D" id="3.40.50.300">
    <property type="entry name" value="P-loop containing nucleotide triphosphate hydrolases"/>
    <property type="match status" value="1"/>
</dbReference>
<keyword evidence="10 21" id="KW-0418">Kinase</keyword>
<dbReference type="InterPro" id="IPR003856">
    <property type="entry name" value="LPS_length_determ_N"/>
</dbReference>
<comment type="catalytic activity">
    <reaction evidence="15">
        <text>L-tyrosyl-[protein] + ATP = O-phospho-L-tyrosyl-[protein] + ADP + H(+)</text>
        <dbReference type="Rhea" id="RHEA:10596"/>
        <dbReference type="Rhea" id="RHEA-COMP:10136"/>
        <dbReference type="Rhea" id="RHEA-COMP:20101"/>
        <dbReference type="ChEBI" id="CHEBI:15378"/>
        <dbReference type="ChEBI" id="CHEBI:30616"/>
        <dbReference type="ChEBI" id="CHEBI:46858"/>
        <dbReference type="ChEBI" id="CHEBI:61978"/>
        <dbReference type="ChEBI" id="CHEBI:456216"/>
        <dbReference type="EC" id="2.7.10.2"/>
    </reaction>
</comment>
<feature type="coiled-coil region" evidence="16">
    <location>
        <begin position="230"/>
        <end position="288"/>
    </location>
</feature>
<protein>
    <recommendedName>
        <fullName evidence="4">non-specific protein-tyrosine kinase</fullName>
        <ecNumber evidence="4">2.7.10.2</ecNumber>
    </recommendedName>
</protein>
<dbReference type="InterPro" id="IPR025669">
    <property type="entry name" value="AAA_dom"/>
</dbReference>
<feature type="transmembrane region" description="Helical" evidence="18">
    <location>
        <begin position="67"/>
        <end position="85"/>
    </location>
</feature>
<keyword evidence="6" id="KW-0997">Cell inner membrane</keyword>
<keyword evidence="14" id="KW-0829">Tyrosine-protein kinase</keyword>
<evidence type="ECO:0000256" key="9">
    <source>
        <dbReference type="ARBA" id="ARBA00022741"/>
    </source>
</evidence>
<keyword evidence="11" id="KW-0067">ATP-binding</keyword>
<dbReference type="InterPro" id="IPR050445">
    <property type="entry name" value="Bact_polysacc_biosynth/exp"/>
</dbReference>
<evidence type="ECO:0000256" key="2">
    <source>
        <dbReference type="ARBA" id="ARBA00007316"/>
    </source>
</evidence>
<evidence type="ECO:0000256" key="18">
    <source>
        <dbReference type="SAM" id="Phobius"/>
    </source>
</evidence>
<evidence type="ECO:0000256" key="13">
    <source>
        <dbReference type="ARBA" id="ARBA00023136"/>
    </source>
</evidence>
<dbReference type="GO" id="GO:0005524">
    <property type="term" value="F:ATP binding"/>
    <property type="evidence" value="ECO:0007669"/>
    <property type="project" value="UniProtKB-KW"/>
</dbReference>
<dbReference type="GO" id="GO:0005886">
    <property type="term" value="C:plasma membrane"/>
    <property type="evidence" value="ECO:0007669"/>
    <property type="project" value="UniProtKB-SubCell"/>
</dbReference>
<evidence type="ECO:0000256" key="15">
    <source>
        <dbReference type="ARBA" id="ARBA00051245"/>
    </source>
</evidence>
<dbReference type="RefSeq" id="WP_146514238.1">
    <property type="nucleotide sequence ID" value="NZ_SJPI01000001.1"/>
</dbReference>
<comment type="caution">
    <text evidence="21">The sequence shown here is derived from an EMBL/GenBank/DDBJ whole genome shotgun (WGS) entry which is preliminary data.</text>
</comment>
<evidence type="ECO:0000256" key="10">
    <source>
        <dbReference type="ARBA" id="ARBA00022777"/>
    </source>
</evidence>
<evidence type="ECO:0000313" key="22">
    <source>
        <dbReference type="Proteomes" id="UP000316598"/>
    </source>
</evidence>
<evidence type="ECO:0000259" key="19">
    <source>
        <dbReference type="Pfam" id="PF02706"/>
    </source>
</evidence>
<evidence type="ECO:0000256" key="4">
    <source>
        <dbReference type="ARBA" id="ARBA00011903"/>
    </source>
</evidence>
<dbReference type="EMBL" id="SJPI01000001">
    <property type="protein sequence ID" value="TWT54146.1"/>
    <property type="molecule type" value="Genomic_DNA"/>
</dbReference>
<comment type="subcellular location">
    <subcellularLocation>
        <location evidence="1">Cell inner membrane</location>
        <topology evidence="1">Multi-pass membrane protein</topology>
    </subcellularLocation>
</comment>
<dbReference type="AlphaFoldDB" id="A0A5C5WTY6"/>
<feature type="domain" description="AAA" evidence="20">
    <location>
        <begin position="608"/>
        <end position="719"/>
    </location>
</feature>
<accession>A0A5C5WTY6</accession>
<feature type="compositionally biased region" description="Polar residues" evidence="17">
    <location>
        <begin position="1"/>
        <end position="16"/>
    </location>
</feature>
<dbReference type="PANTHER" id="PTHR32309:SF13">
    <property type="entry name" value="FERRIC ENTEROBACTIN TRANSPORT PROTEIN FEPE"/>
    <property type="match status" value="1"/>
</dbReference>
<dbReference type="Pfam" id="PF13614">
    <property type="entry name" value="AAA_31"/>
    <property type="match status" value="1"/>
</dbReference>
<evidence type="ECO:0000259" key="20">
    <source>
        <dbReference type="Pfam" id="PF13614"/>
    </source>
</evidence>
<feature type="compositionally biased region" description="Basic and acidic residues" evidence="17">
    <location>
        <begin position="17"/>
        <end position="28"/>
    </location>
</feature>